<feature type="non-terminal residue" evidence="1">
    <location>
        <position position="1"/>
    </location>
</feature>
<protein>
    <submittedName>
        <fullName evidence="1">Uncharacterized protein</fullName>
    </submittedName>
</protein>
<dbReference type="AlphaFoldDB" id="A0A815TQM2"/>
<dbReference type="EMBL" id="CAJOBC010088541">
    <property type="protein sequence ID" value="CAF4369959.1"/>
    <property type="molecule type" value="Genomic_DNA"/>
</dbReference>
<evidence type="ECO:0000313" key="2">
    <source>
        <dbReference type="EMBL" id="CAF4368280.1"/>
    </source>
</evidence>
<reference evidence="1" key="1">
    <citation type="submission" date="2021-02" db="EMBL/GenBank/DDBJ databases">
        <authorList>
            <person name="Nowell W R."/>
        </authorList>
    </citation>
    <scope>NUCLEOTIDE SEQUENCE</scope>
</reference>
<evidence type="ECO:0000313" key="3">
    <source>
        <dbReference type="EMBL" id="CAF4369959.1"/>
    </source>
</evidence>
<evidence type="ECO:0000313" key="1">
    <source>
        <dbReference type="EMBL" id="CAF1509041.1"/>
    </source>
</evidence>
<dbReference type="EMBL" id="CAJNOQ010023007">
    <property type="protein sequence ID" value="CAF1509041.1"/>
    <property type="molecule type" value="Genomic_DNA"/>
</dbReference>
<dbReference type="Proteomes" id="UP000663829">
    <property type="component" value="Unassembled WGS sequence"/>
</dbReference>
<sequence>CTLNDNLTVPDVTVVSDDYDDLVEGKSSEIPEDKPSESDWASALMIFKTRCGVNNVTMNSVCNMLRLEMSPFYGNVPSS</sequence>
<evidence type="ECO:0000313" key="4">
    <source>
        <dbReference type="Proteomes" id="UP000663829"/>
    </source>
</evidence>
<accession>A0A815TQM2</accession>
<name>A0A815TQM2_9BILA</name>
<proteinExistence type="predicted"/>
<keyword evidence="4" id="KW-1185">Reference proteome</keyword>
<gene>
    <name evidence="1" type="ORF">GPM918_LOCUS37028</name>
    <name evidence="3" type="ORF">SRO942_LOCUS37785</name>
    <name evidence="2" type="ORF">TMI583_LOCUS41915</name>
</gene>
<organism evidence="1 4">
    <name type="scientific">Didymodactylos carnosus</name>
    <dbReference type="NCBI Taxonomy" id="1234261"/>
    <lineage>
        <taxon>Eukaryota</taxon>
        <taxon>Metazoa</taxon>
        <taxon>Spiralia</taxon>
        <taxon>Gnathifera</taxon>
        <taxon>Rotifera</taxon>
        <taxon>Eurotatoria</taxon>
        <taxon>Bdelloidea</taxon>
        <taxon>Philodinida</taxon>
        <taxon>Philodinidae</taxon>
        <taxon>Didymodactylos</taxon>
    </lineage>
</organism>
<dbReference type="Proteomes" id="UP000682733">
    <property type="component" value="Unassembled WGS sequence"/>
</dbReference>
<dbReference type="Proteomes" id="UP000681722">
    <property type="component" value="Unassembled WGS sequence"/>
</dbReference>
<comment type="caution">
    <text evidence="1">The sequence shown here is derived from an EMBL/GenBank/DDBJ whole genome shotgun (WGS) entry which is preliminary data.</text>
</comment>
<dbReference type="EMBL" id="CAJOBA010066986">
    <property type="protein sequence ID" value="CAF4368280.1"/>
    <property type="molecule type" value="Genomic_DNA"/>
</dbReference>